<comment type="caution">
    <text evidence="11">The sequence shown here is derived from an EMBL/GenBank/DDBJ whole genome shotgun (WGS) entry which is preliminary data.</text>
</comment>
<dbReference type="GO" id="GO:0006270">
    <property type="term" value="P:DNA replication initiation"/>
    <property type="evidence" value="ECO:0007669"/>
    <property type="project" value="InterPro"/>
</dbReference>
<dbReference type="InterPro" id="IPR018312">
    <property type="entry name" value="Chromosome_initiator_DnaA_CS"/>
</dbReference>
<evidence type="ECO:0000256" key="8">
    <source>
        <dbReference type="RuleBase" id="RU004227"/>
    </source>
</evidence>
<keyword evidence="2 7" id="KW-0235">DNA replication</keyword>
<dbReference type="Pfam" id="PF00308">
    <property type="entry name" value="Bac_DnaA"/>
    <property type="match status" value="1"/>
</dbReference>
<dbReference type="InterPro" id="IPR038454">
    <property type="entry name" value="DnaA_N_sf"/>
</dbReference>
<evidence type="ECO:0000259" key="9">
    <source>
        <dbReference type="SMART" id="SM00382"/>
    </source>
</evidence>
<dbReference type="AlphaFoldDB" id="A0A9D2KNC2"/>
<dbReference type="PRINTS" id="PR00051">
    <property type="entry name" value="DNAA"/>
</dbReference>
<evidence type="ECO:0000256" key="1">
    <source>
        <dbReference type="ARBA" id="ARBA00022490"/>
    </source>
</evidence>
<reference evidence="11" key="2">
    <citation type="submission" date="2021-04" db="EMBL/GenBank/DDBJ databases">
        <authorList>
            <person name="Gilroy R."/>
        </authorList>
    </citation>
    <scope>NUCLEOTIDE SEQUENCE</scope>
    <source>
        <strain evidence="11">CHK186-16707</strain>
    </source>
</reference>
<dbReference type="Gene3D" id="3.30.300.180">
    <property type="match status" value="1"/>
</dbReference>
<keyword evidence="4 7" id="KW-0067">ATP-binding</keyword>
<keyword evidence="6 7" id="KW-0238">DNA-binding</keyword>
<proteinExistence type="inferred from homology"/>
<keyword evidence="5" id="KW-0446">Lipid-binding</keyword>
<dbReference type="SMART" id="SM00382">
    <property type="entry name" value="AAA"/>
    <property type="match status" value="1"/>
</dbReference>
<evidence type="ECO:0000256" key="3">
    <source>
        <dbReference type="ARBA" id="ARBA00022741"/>
    </source>
</evidence>
<organism evidence="11 12">
    <name type="scientific">Candidatus Mailhella merdigallinarum</name>
    <dbReference type="NCBI Taxonomy" id="2838658"/>
    <lineage>
        <taxon>Bacteria</taxon>
        <taxon>Pseudomonadati</taxon>
        <taxon>Thermodesulfobacteriota</taxon>
        <taxon>Desulfovibrionia</taxon>
        <taxon>Desulfovibrionales</taxon>
        <taxon>Desulfovibrionaceae</taxon>
        <taxon>Mailhella</taxon>
    </lineage>
</organism>
<evidence type="ECO:0000256" key="5">
    <source>
        <dbReference type="ARBA" id="ARBA00023121"/>
    </source>
</evidence>
<evidence type="ECO:0000259" key="10">
    <source>
        <dbReference type="SMART" id="SM00760"/>
    </source>
</evidence>
<evidence type="ECO:0000256" key="4">
    <source>
        <dbReference type="ARBA" id="ARBA00022840"/>
    </source>
</evidence>
<dbReference type="EMBL" id="DXAN01000032">
    <property type="protein sequence ID" value="HJA09453.1"/>
    <property type="molecule type" value="Genomic_DNA"/>
</dbReference>
<protein>
    <recommendedName>
        <fullName evidence="7">Chromosomal replication initiator protein DnaA</fullName>
    </recommendedName>
</protein>
<sequence>MSVPFLSPPSNEAPKDVLRRVLKQGPVPGGFDTAEAWLRAWFDPLEFSLKDEEIYVRFPHVLFASWFEQHGRGALEKAAHQIWGTDARLRYDGTLSGVPSRDDLPSLAARRESEAAARPKTLSPPRSSAFEGFFCGGKNQFTLNILRGTAEGTRVYTPLLLRGAPGTGKTHLLRAAAQTLEKTGKVLFFSAPDFTALFRNKGRDEARRALLSCAAVCVDDVHLLAECVESQEELAALIDDMAQRRRPVLCAAVVSSESSRSDPGHEDRDPVTELTPGLLSRLCMGMVLELAEPDLDVRLRYAQARLAEYGLDTGKDMALLLARRCGGLRRLHGVILRIDAFRAQSGRLPDENDMDTILRSTGNPRALTPDAVLALVASRCGYTSKDLRGRKRDPKLVRARQIAMYLCRELLGESYPSLGRMFGGKDHSTVIHAVKKIKETQVTNKDVHILVTELTQSCRKHLA</sequence>
<dbReference type="Proteomes" id="UP000824225">
    <property type="component" value="Unassembled WGS sequence"/>
</dbReference>
<dbReference type="SUPFAM" id="SSF52540">
    <property type="entry name" value="P-loop containing nucleoside triphosphate hydrolases"/>
    <property type="match status" value="1"/>
</dbReference>
<keyword evidence="3 7" id="KW-0547">Nucleotide-binding</keyword>
<dbReference type="Gene3D" id="1.10.1750.10">
    <property type="match status" value="1"/>
</dbReference>
<evidence type="ECO:0000256" key="2">
    <source>
        <dbReference type="ARBA" id="ARBA00022705"/>
    </source>
</evidence>
<dbReference type="Gene3D" id="3.40.50.300">
    <property type="entry name" value="P-loop containing nucleotide triphosphate hydrolases"/>
    <property type="match status" value="1"/>
</dbReference>
<accession>A0A9D2KNC2</accession>
<gene>
    <name evidence="11" type="ORF">H9962_09765</name>
</gene>
<dbReference type="PROSITE" id="PS01008">
    <property type="entry name" value="DNAA"/>
    <property type="match status" value="1"/>
</dbReference>
<dbReference type="Pfam" id="PF08299">
    <property type="entry name" value="Bac_DnaA_C"/>
    <property type="match status" value="1"/>
</dbReference>
<name>A0A9D2KNC2_9BACT</name>
<reference evidence="11" key="1">
    <citation type="journal article" date="2021" name="PeerJ">
        <title>Extensive microbial diversity within the chicken gut microbiome revealed by metagenomics and culture.</title>
        <authorList>
            <person name="Gilroy R."/>
            <person name="Ravi A."/>
            <person name="Getino M."/>
            <person name="Pursley I."/>
            <person name="Horton D.L."/>
            <person name="Alikhan N.F."/>
            <person name="Baker D."/>
            <person name="Gharbi K."/>
            <person name="Hall N."/>
            <person name="Watson M."/>
            <person name="Adriaenssens E.M."/>
            <person name="Foster-Nyarko E."/>
            <person name="Jarju S."/>
            <person name="Secka A."/>
            <person name="Antonio M."/>
            <person name="Oren A."/>
            <person name="Chaudhuri R.R."/>
            <person name="La Ragione R."/>
            <person name="Hildebrand F."/>
            <person name="Pallen M.J."/>
        </authorList>
    </citation>
    <scope>NUCLEOTIDE SEQUENCE</scope>
    <source>
        <strain evidence="11">CHK186-16707</strain>
    </source>
</reference>
<dbReference type="CDD" id="cd06571">
    <property type="entry name" value="Bac_DnaA_C"/>
    <property type="match status" value="1"/>
</dbReference>
<dbReference type="SUPFAM" id="SSF48295">
    <property type="entry name" value="TrpR-like"/>
    <property type="match status" value="1"/>
</dbReference>
<dbReference type="SMART" id="SM00760">
    <property type="entry name" value="Bac_DnaA_C"/>
    <property type="match status" value="1"/>
</dbReference>
<feature type="domain" description="AAA+ ATPase" evidence="9">
    <location>
        <begin position="155"/>
        <end position="292"/>
    </location>
</feature>
<dbReference type="GO" id="GO:0005886">
    <property type="term" value="C:plasma membrane"/>
    <property type="evidence" value="ECO:0007669"/>
    <property type="project" value="TreeGrafter"/>
</dbReference>
<evidence type="ECO:0000313" key="12">
    <source>
        <dbReference type="Proteomes" id="UP000824225"/>
    </source>
</evidence>
<comment type="similarity">
    <text evidence="8">Belongs to the DnaA family.</text>
</comment>
<evidence type="ECO:0000256" key="7">
    <source>
        <dbReference type="RuleBase" id="RU000577"/>
    </source>
</evidence>
<dbReference type="CDD" id="cd00009">
    <property type="entry name" value="AAA"/>
    <property type="match status" value="1"/>
</dbReference>
<dbReference type="InterPro" id="IPR003593">
    <property type="entry name" value="AAA+_ATPase"/>
</dbReference>
<dbReference type="GO" id="GO:0003688">
    <property type="term" value="F:DNA replication origin binding"/>
    <property type="evidence" value="ECO:0007669"/>
    <property type="project" value="InterPro"/>
</dbReference>
<keyword evidence="1" id="KW-0963">Cytoplasm</keyword>
<dbReference type="GO" id="GO:0008289">
    <property type="term" value="F:lipid binding"/>
    <property type="evidence" value="ECO:0007669"/>
    <property type="project" value="UniProtKB-KW"/>
</dbReference>
<dbReference type="GO" id="GO:0006275">
    <property type="term" value="P:regulation of DNA replication"/>
    <property type="evidence" value="ECO:0007669"/>
    <property type="project" value="InterPro"/>
</dbReference>
<dbReference type="InterPro" id="IPR013159">
    <property type="entry name" value="DnaA_C"/>
</dbReference>
<dbReference type="InterPro" id="IPR013317">
    <property type="entry name" value="DnaA_dom"/>
</dbReference>
<dbReference type="InterPro" id="IPR027417">
    <property type="entry name" value="P-loop_NTPase"/>
</dbReference>
<dbReference type="PANTHER" id="PTHR30050">
    <property type="entry name" value="CHROMOSOMAL REPLICATION INITIATOR PROTEIN DNAA"/>
    <property type="match status" value="1"/>
</dbReference>
<comment type="function">
    <text evidence="7">Plays an essential role in the initiation and regulation of chromosomal replication. ATP-DnaA binds to the origin of replication (oriC) to initiate formation of the DNA replication initiation complex once per cell cycle. Binds the DnaA box (a 9 base pair repeat at the origin) and separates the double-stranded (ds)DNA. Forms a right-handed helical filament on oriC DNA; dsDNA binds to the exterior of the filament while single-stranded (ss)DNA is stabiized in the filament's interior. The ATP-DnaA-oriC complex binds and stabilizes one strand of the AT-rich DNA unwinding element (DUE), permitting loading of DNA polymerase. After initiation quickly degrades to an ADP-DnaA complex that is not apt for DNA replication. Binds acidic phospholipids.</text>
</comment>
<dbReference type="GO" id="GO:0005524">
    <property type="term" value="F:ATP binding"/>
    <property type="evidence" value="ECO:0007669"/>
    <property type="project" value="UniProtKB-KW"/>
</dbReference>
<feature type="domain" description="Chromosomal replication initiator DnaA C-terminal" evidence="10">
    <location>
        <begin position="368"/>
        <end position="437"/>
    </location>
</feature>
<dbReference type="InterPro" id="IPR020591">
    <property type="entry name" value="Chromosome_initiator_DnaA-like"/>
</dbReference>
<evidence type="ECO:0000313" key="11">
    <source>
        <dbReference type="EMBL" id="HJA09453.1"/>
    </source>
</evidence>
<evidence type="ECO:0000256" key="6">
    <source>
        <dbReference type="ARBA" id="ARBA00023125"/>
    </source>
</evidence>
<dbReference type="PANTHER" id="PTHR30050:SF2">
    <property type="entry name" value="CHROMOSOMAL REPLICATION INITIATOR PROTEIN DNAA"/>
    <property type="match status" value="1"/>
</dbReference>
<dbReference type="InterPro" id="IPR010921">
    <property type="entry name" value="Trp_repressor/repl_initiator"/>
</dbReference>